<keyword evidence="7 11" id="KW-1133">Transmembrane helix</keyword>
<dbReference type="NCBIfam" id="NF011429">
    <property type="entry name" value="PRK14857.1"/>
    <property type="match status" value="1"/>
</dbReference>
<feature type="transmembrane region" description="Helical" evidence="11">
    <location>
        <begin position="155"/>
        <end position="179"/>
    </location>
</feature>
<feature type="compositionally biased region" description="Low complexity" evidence="10">
    <location>
        <begin position="495"/>
        <end position="508"/>
    </location>
</feature>
<keyword evidence="6" id="KW-0653">Protein transport</keyword>
<feature type="compositionally biased region" description="Low complexity" evidence="10">
    <location>
        <begin position="444"/>
        <end position="456"/>
    </location>
</feature>
<evidence type="ECO:0000256" key="7">
    <source>
        <dbReference type="ARBA" id="ARBA00022989"/>
    </source>
</evidence>
<evidence type="ECO:0000256" key="10">
    <source>
        <dbReference type="SAM" id="MobiDB-lite"/>
    </source>
</evidence>
<dbReference type="InterPro" id="IPR006312">
    <property type="entry name" value="TatA/E"/>
</dbReference>
<name>A0AAD5DWF4_9CHLO</name>
<evidence type="ECO:0000256" key="5">
    <source>
        <dbReference type="ARBA" id="ARBA00022692"/>
    </source>
</evidence>
<dbReference type="Pfam" id="PF02416">
    <property type="entry name" value="TatA_B_E"/>
    <property type="match status" value="1"/>
</dbReference>
<evidence type="ECO:0000256" key="6">
    <source>
        <dbReference type="ARBA" id="ARBA00022927"/>
    </source>
</evidence>
<dbReference type="HAMAP" id="MF_00236">
    <property type="entry name" value="TatA_E"/>
    <property type="match status" value="1"/>
</dbReference>
<dbReference type="Pfam" id="PF04893">
    <property type="entry name" value="Yip1"/>
    <property type="match status" value="1"/>
</dbReference>
<comment type="subcellular location">
    <subcellularLocation>
        <location evidence="1">Membrane</location>
        <topology evidence="1">Multi-pass membrane protein</topology>
    </subcellularLocation>
    <subcellularLocation>
        <location evidence="2">Membrane</location>
        <topology evidence="2">Single-pass membrane protein</topology>
    </subcellularLocation>
</comment>
<evidence type="ECO:0000256" key="9">
    <source>
        <dbReference type="ARBA" id="ARBA00023136"/>
    </source>
</evidence>
<dbReference type="PANTHER" id="PTHR21236:SF1">
    <property type="entry name" value="PROTEIN YIPF6"/>
    <property type="match status" value="1"/>
</dbReference>
<feature type="region of interest" description="Disordered" evidence="10">
    <location>
        <begin position="24"/>
        <end position="60"/>
    </location>
</feature>
<evidence type="ECO:0000259" key="12">
    <source>
        <dbReference type="Pfam" id="PF04893"/>
    </source>
</evidence>
<feature type="transmembrane region" description="Helical" evidence="11">
    <location>
        <begin position="103"/>
        <end position="121"/>
    </location>
</feature>
<feature type="domain" description="Yip1" evidence="12">
    <location>
        <begin position="99"/>
        <end position="224"/>
    </location>
</feature>
<dbReference type="InterPro" id="IPR045231">
    <property type="entry name" value="Yip1/4-like"/>
</dbReference>
<dbReference type="AlphaFoldDB" id="A0AAD5DWF4"/>
<sequence>MGTFLPIGGARRDDVERLFTAEPSVPVSSVGGPAGGGYAPPGSNGGATSPPLGFGGGPSNTLDEPVWDTIKRDLLRIYKNLVMVVFPFKDRSQQSAALRNWDLWGPMIFTLGLAIALSVGAQTASKTFSLVFALVSVGAIILTVNVVLLGGTIGFFQSLCLLGYCLFPMVVAAIVCVTVKLMLVRWIVVPIMIVWSSWASIPFIGGAVPANRRALAVFPLVLLYTATRPAQRQVCVAGLFGLGVPELAVIAGVAALIFGPSKLPELGKGLGKTVKSFQTAAKEFETELKQAAADDGEQPKQPAAGEKKEDAPAPKHNPSPVHPALGQPGAMDLNMAAAYAAGGQPPPQAFARQPPPQRPPHRQHQQDYDDGQEELEELPNVDDLEVAAAAAGVAPVPAVLAEMGYYELGVQPKQVAESSSSEEESDESSSSSDEEGSETDDEMAPASGAAAAAAPAPAAVRLHLQLVGDDSVAVQLVAGGPEAMDAEVAPDSDFEGSGASSSSDSSSESQDEAPGGGGGSEDEPLDIVTNYADIKKMIDDMDADEDGGTGGDPAAHAAEVELLGGTPLPSLAALDIQPDEAVQTAGAVQSMLEGMIVIKVGGGVII</sequence>
<organism evidence="13 14">
    <name type="scientific">Chlorella ohadii</name>
    <dbReference type="NCBI Taxonomy" id="2649997"/>
    <lineage>
        <taxon>Eukaryota</taxon>
        <taxon>Viridiplantae</taxon>
        <taxon>Chlorophyta</taxon>
        <taxon>core chlorophytes</taxon>
        <taxon>Trebouxiophyceae</taxon>
        <taxon>Chlorellales</taxon>
        <taxon>Chlorellaceae</taxon>
        <taxon>Chlorella clade</taxon>
        <taxon>Chlorella</taxon>
    </lineage>
</organism>
<dbReference type="NCBIfam" id="TIGR01411">
    <property type="entry name" value="tatAE"/>
    <property type="match status" value="1"/>
</dbReference>
<evidence type="ECO:0000256" key="4">
    <source>
        <dbReference type="ARBA" id="ARBA00022448"/>
    </source>
</evidence>
<dbReference type="Gene3D" id="1.20.5.3310">
    <property type="match status" value="1"/>
</dbReference>
<dbReference type="Proteomes" id="UP001205105">
    <property type="component" value="Unassembled WGS sequence"/>
</dbReference>
<proteinExistence type="inferred from homology"/>
<gene>
    <name evidence="13" type="ORF">COHA_003016</name>
</gene>
<feature type="region of interest" description="Disordered" evidence="10">
    <location>
        <begin position="412"/>
        <end position="456"/>
    </location>
</feature>
<reference evidence="13" key="1">
    <citation type="submission" date="2020-11" db="EMBL/GenBank/DDBJ databases">
        <title>Chlorella ohadii genome sequencing and assembly.</title>
        <authorList>
            <person name="Murik O."/>
            <person name="Treves H."/>
            <person name="Kedem I."/>
            <person name="Shotland Y."/>
            <person name="Kaplan A."/>
        </authorList>
    </citation>
    <scope>NUCLEOTIDE SEQUENCE</scope>
    <source>
        <strain evidence="13">1</strain>
    </source>
</reference>
<evidence type="ECO:0000256" key="1">
    <source>
        <dbReference type="ARBA" id="ARBA00004141"/>
    </source>
</evidence>
<dbReference type="InterPro" id="IPR003369">
    <property type="entry name" value="TatA/B/E"/>
</dbReference>
<dbReference type="InterPro" id="IPR006977">
    <property type="entry name" value="Yip1_dom"/>
</dbReference>
<comment type="similarity">
    <text evidence="3">Belongs to the YIP1 family.</text>
</comment>
<dbReference type="EMBL" id="JADXDR010000040">
    <property type="protein sequence ID" value="KAI7843315.1"/>
    <property type="molecule type" value="Genomic_DNA"/>
</dbReference>
<keyword evidence="9 11" id="KW-0472">Membrane</keyword>
<comment type="caution">
    <text evidence="13">The sequence shown here is derived from an EMBL/GenBank/DDBJ whole genome shotgun (WGS) entry which is preliminary data.</text>
</comment>
<feature type="compositionally biased region" description="Gly residues" evidence="10">
    <location>
        <begin position="32"/>
        <end position="45"/>
    </location>
</feature>
<evidence type="ECO:0000313" key="14">
    <source>
        <dbReference type="Proteomes" id="UP001205105"/>
    </source>
</evidence>
<evidence type="ECO:0000313" key="13">
    <source>
        <dbReference type="EMBL" id="KAI7843315.1"/>
    </source>
</evidence>
<dbReference type="GO" id="GO:0043953">
    <property type="term" value="P:protein transport by the Tat complex"/>
    <property type="evidence" value="ECO:0007669"/>
    <property type="project" value="InterPro"/>
</dbReference>
<feature type="compositionally biased region" description="Acidic residues" evidence="10">
    <location>
        <begin position="420"/>
        <end position="443"/>
    </location>
</feature>
<protein>
    <recommendedName>
        <fullName evidence="12">Yip1 domain-containing protein</fullName>
    </recommendedName>
</protein>
<feature type="region of interest" description="Disordered" evidence="10">
    <location>
        <begin position="486"/>
        <end position="526"/>
    </location>
</feature>
<keyword evidence="5 11" id="KW-0812">Transmembrane</keyword>
<keyword evidence="4" id="KW-0813">Transport</keyword>
<evidence type="ECO:0000256" key="3">
    <source>
        <dbReference type="ARBA" id="ARBA00010596"/>
    </source>
</evidence>
<dbReference type="GO" id="GO:0006888">
    <property type="term" value="P:endoplasmic reticulum to Golgi vesicle-mediated transport"/>
    <property type="evidence" value="ECO:0007669"/>
    <property type="project" value="InterPro"/>
</dbReference>
<dbReference type="GO" id="GO:0005802">
    <property type="term" value="C:trans-Golgi network"/>
    <property type="evidence" value="ECO:0007669"/>
    <property type="project" value="TreeGrafter"/>
</dbReference>
<dbReference type="GO" id="GO:0016020">
    <property type="term" value="C:membrane"/>
    <property type="evidence" value="ECO:0007669"/>
    <property type="project" value="UniProtKB-SubCell"/>
</dbReference>
<dbReference type="PANTHER" id="PTHR21236">
    <property type="entry name" value="GOLGI MEMBRANE PROTEIN YIP1"/>
    <property type="match status" value="1"/>
</dbReference>
<feature type="region of interest" description="Disordered" evidence="10">
    <location>
        <begin position="290"/>
        <end position="372"/>
    </location>
</feature>
<evidence type="ECO:0000256" key="8">
    <source>
        <dbReference type="ARBA" id="ARBA00023010"/>
    </source>
</evidence>
<evidence type="ECO:0000256" key="11">
    <source>
        <dbReference type="SAM" id="Phobius"/>
    </source>
</evidence>
<feature type="transmembrane region" description="Helical" evidence="11">
    <location>
        <begin position="186"/>
        <end position="204"/>
    </location>
</feature>
<keyword evidence="8" id="KW-0811">Translocation</keyword>
<feature type="compositionally biased region" description="Pro residues" evidence="10">
    <location>
        <begin position="344"/>
        <end position="358"/>
    </location>
</feature>
<feature type="transmembrane region" description="Helical" evidence="11">
    <location>
        <begin position="128"/>
        <end position="149"/>
    </location>
</feature>
<accession>A0AAD5DWF4</accession>
<evidence type="ECO:0000256" key="2">
    <source>
        <dbReference type="ARBA" id="ARBA00004167"/>
    </source>
</evidence>
<keyword evidence="14" id="KW-1185">Reference proteome</keyword>
<feature type="transmembrane region" description="Helical" evidence="11">
    <location>
        <begin position="234"/>
        <end position="258"/>
    </location>
</feature>